<comment type="caution">
    <text evidence="1">The sequence shown here is derived from an EMBL/GenBank/DDBJ whole genome shotgun (WGS) entry which is preliminary data.</text>
</comment>
<dbReference type="Proteomes" id="UP000321490">
    <property type="component" value="Unassembled WGS sequence"/>
</dbReference>
<proteinExistence type="predicted"/>
<evidence type="ECO:0000313" key="2">
    <source>
        <dbReference type="Proteomes" id="UP000321490"/>
    </source>
</evidence>
<keyword evidence="2" id="KW-1185">Reference proteome</keyword>
<organism evidence="1 2">
    <name type="scientific">Modestobacter roseus</name>
    <dbReference type="NCBI Taxonomy" id="1181884"/>
    <lineage>
        <taxon>Bacteria</taxon>
        <taxon>Bacillati</taxon>
        <taxon>Actinomycetota</taxon>
        <taxon>Actinomycetes</taxon>
        <taxon>Geodermatophilales</taxon>
        <taxon>Geodermatophilaceae</taxon>
        <taxon>Modestobacter</taxon>
    </lineage>
</organism>
<protein>
    <submittedName>
        <fullName evidence="1">Golgi phosphoprotein 3 GPP34</fullName>
    </submittedName>
</protein>
<name>A0A562INE2_9ACTN</name>
<gene>
    <name evidence="1" type="ORF">JD78_01047</name>
</gene>
<accession>A0A562INE2</accession>
<evidence type="ECO:0000313" key="1">
    <source>
        <dbReference type="EMBL" id="TWH72531.1"/>
    </source>
</evidence>
<dbReference type="AlphaFoldDB" id="A0A562INE2"/>
<sequence>MMAGPTDGVAARLAAVCVDARGRLRRFDIWDAAARGALLVDAAHVGRLVETADSISLHPAPTGFPPLDRLLTGMAAEPGHPLTWWLDHGDVTMPEVAEACVALGGWRTRRGLLGTRYGVPTALEEQPSGEVAAAVEVLATACGARGRWPEAVFAPELVPTGSLAWICTTVTDHLELVHRRNLRAAGAADGGSSPYY</sequence>
<dbReference type="EMBL" id="VLKF01000001">
    <property type="protein sequence ID" value="TWH72531.1"/>
    <property type="molecule type" value="Genomic_DNA"/>
</dbReference>
<reference evidence="1 2" key="1">
    <citation type="submission" date="2019-07" db="EMBL/GenBank/DDBJ databases">
        <title>R&amp;d 2014.</title>
        <authorList>
            <person name="Klenk H.-P."/>
        </authorList>
    </citation>
    <scope>NUCLEOTIDE SEQUENCE [LARGE SCALE GENOMIC DNA]</scope>
    <source>
        <strain evidence="1 2">DSM 45764</strain>
    </source>
</reference>